<reference evidence="2" key="1">
    <citation type="submission" date="2021-05" db="EMBL/GenBank/DDBJ databases">
        <authorList>
            <person name="Alioto T."/>
            <person name="Alioto T."/>
            <person name="Gomez Garrido J."/>
        </authorList>
    </citation>
    <scope>NUCLEOTIDE SEQUENCE</scope>
</reference>
<feature type="compositionally biased region" description="Polar residues" evidence="1">
    <location>
        <begin position="47"/>
        <end position="57"/>
    </location>
</feature>
<feature type="compositionally biased region" description="Polar residues" evidence="1">
    <location>
        <begin position="21"/>
        <end position="33"/>
    </location>
</feature>
<protein>
    <submittedName>
        <fullName evidence="2">(northern house mosquito) hypothetical protein</fullName>
    </submittedName>
</protein>
<name>A0A8D8A6J0_CULPI</name>
<accession>A0A8D8A6J0</accession>
<dbReference type="EMBL" id="HBUE01017921">
    <property type="protein sequence ID" value="CAG6451238.1"/>
    <property type="molecule type" value="Transcribed_RNA"/>
</dbReference>
<proteinExistence type="predicted"/>
<sequence length="129" mass="13526">MQKTHSRLVVVVAQNDESRTANESGSRTAYSTRPSPSSSSSSSSSSGDAGNGSTAVTARTLGGARRDERERNRRRCRPYGSPAAESNRRKVVPAPSTESFSSSPSSPSSSSSSVPAADSCWSWVRPGSD</sequence>
<feature type="compositionally biased region" description="Low complexity" evidence="1">
    <location>
        <begin position="34"/>
        <end position="46"/>
    </location>
</feature>
<evidence type="ECO:0000313" key="2">
    <source>
        <dbReference type="EMBL" id="CAG6451238.1"/>
    </source>
</evidence>
<feature type="compositionally biased region" description="Low complexity" evidence="1">
    <location>
        <begin position="93"/>
        <end position="122"/>
    </location>
</feature>
<organism evidence="2">
    <name type="scientific">Culex pipiens</name>
    <name type="common">House mosquito</name>
    <dbReference type="NCBI Taxonomy" id="7175"/>
    <lineage>
        <taxon>Eukaryota</taxon>
        <taxon>Metazoa</taxon>
        <taxon>Ecdysozoa</taxon>
        <taxon>Arthropoda</taxon>
        <taxon>Hexapoda</taxon>
        <taxon>Insecta</taxon>
        <taxon>Pterygota</taxon>
        <taxon>Neoptera</taxon>
        <taxon>Endopterygota</taxon>
        <taxon>Diptera</taxon>
        <taxon>Nematocera</taxon>
        <taxon>Culicoidea</taxon>
        <taxon>Culicidae</taxon>
        <taxon>Culicinae</taxon>
        <taxon>Culicini</taxon>
        <taxon>Culex</taxon>
        <taxon>Culex</taxon>
    </lineage>
</organism>
<feature type="region of interest" description="Disordered" evidence="1">
    <location>
        <begin position="1"/>
        <end position="129"/>
    </location>
</feature>
<evidence type="ECO:0000256" key="1">
    <source>
        <dbReference type="SAM" id="MobiDB-lite"/>
    </source>
</evidence>
<dbReference type="AlphaFoldDB" id="A0A8D8A6J0"/>